<feature type="chain" id="PRO_5006937109" description="SH3b domain-containing protein" evidence="1">
    <location>
        <begin position="25"/>
        <end position="126"/>
    </location>
</feature>
<name>A0A0W7X7L2_9ACTN</name>
<keyword evidence="3" id="KW-1185">Reference proteome</keyword>
<sequence>MRKRLIVPAVVAALSLTGFVPASAATVATAHQGGTVAAAQSGTVATAAAAKCKALKSLSTLNIRKKATTKSTILGTWPKKAKGCDISGTLGGTYKNTCGIAKYNGWRKVNYRGTVGYVPNVCVVYV</sequence>
<proteinExistence type="predicted"/>
<reference evidence="2 3" key="1">
    <citation type="submission" date="2015-12" db="EMBL/GenBank/DDBJ databases">
        <title>Draft genome sequence of Streptomyces silvensis ATCC 53525, a producer of novel hormone antagonists.</title>
        <authorList>
            <person name="Johnston C.W."/>
            <person name="Li Y."/>
            <person name="Magarvey N.A."/>
        </authorList>
    </citation>
    <scope>NUCLEOTIDE SEQUENCE [LARGE SCALE GENOMIC DNA]</scope>
    <source>
        <strain evidence="2 3">ATCC 53525</strain>
    </source>
</reference>
<dbReference type="RefSeq" id="WP_058846800.1">
    <property type="nucleotide sequence ID" value="NZ_LOCL01000029.1"/>
</dbReference>
<gene>
    <name evidence="2" type="ORF">AT728_06130</name>
</gene>
<dbReference type="AlphaFoldDB" id="A0A0W7X7L2"/>
<dbReference type="STRING" id="1765722.AT728_06130"/>
<evidence type="ECO:0008006" key="4">
    <source>
        <dbReference type="Google" id="ProtNLM"/>
    </source>
</evidence>
<protein>
    <recommendedName>
        <fullName evidence="4">SH3b domain-containing protein</fullName>
    </recommendedName>
</protein>
<accession>A0A0W7X7L2</accession>
<dbReference type="Proteomes" id="UP000054804">
    <property type="component" value="Unassembled WGS sequence"/>
</dbReference>
<evidence type="ECO:0000256" key="1">
    <source>
        <dbReference type="SAM" id="SignalP"/>
    </source>
</evidence>
<dbReference type="EMBL" id="LOCL01000029">
    <property type="protein sequence ID" value="KUF18642.1"/>
    <property type="molecule type" value="Genomic_DNA"/>
</dbReference>
<dbReference type="Gene3D" id="2.30.30.40">
    <property type="entry name" value="SH3 Domains"/>
    <property type="match status" value="1"/>
</dbReference>
<feature type="signal peptide" evidence="1">
    <location>
        <begin position="1"/>
        <end position="24"/>
    </location>
</feature>
<dbReference type="OrthoDB" id="4294752at2"/>
<organism evidence="2 3">
    <name type="scientific">Streptomyces silvensis</name>
    <dbReference type="NCBI Taxonomy" id="1765722"/>
    <lineage>
        <taxon>Bacteria</taxon>
        <taxon>Bacillati</taxon>
        <taxon>Actinomycetota</taxon>
        <taxon>Actinomycetes</taxon>
        <taxon>Kitasatosporales</taxon>
        <taxon>Streptomycetaceae</taxon>
        <taxon>Streptomyces</taxon>
    </lineage>
</organism>
<comment type="caution">
    <text evidence="2">The sequence shown here is derived from an EMBL/GenBank/DDBJ whole genome shotgun (WGS) entry which is preliminary data.</text>
</comment>
<keyword evidence="1" id="KW-0732">Signal</keyword>
<evidence type="ECO:0000313" key="3">
    <source>
        <dbReference type="Proteomes" id="UP000054804"/>
    </source>
</evidence>
<evidence type="ECO:0000313" key="2">
    <source>
        <dbReference type="EMBL" id="KUF18642.1"/>
    </source>
</evidence>